<dbReference type="InterPro" id="IPR026287">
    <property type="entry name" value="SoFic-like"/>
</dbReference>
<feature type="binding site" evidence="2">
    <location>
        <begin position="199"/>
        <end position="205"/>
    </location>
    <ligand>
        <name>ATP</name>
        <dbReference type="ChEBI" id="CHEBI:30616"/>
    </ligand>
</feature>
<feature type="binding site" evidence="4">
    <location>
        <begin position="236"/>
        <end position="237"/>
    </location>
    <ligand>
        <name>ATP</name>
        <dbReference type="ChEBI" id="CHEBI:30616"/>
    </ligand>
</feature>
<dbReference type="Pfam" id="PF21248">
    <property type="entry name" value="SoFic-like_C"/>
    <property type="match status" value="1"/>
</dbReference>
<gene>
    <name evidence="6" type="ORF">SAMN05216217_11120</name>
</gene>
<name>A0A1I4SQP6_9GAMM</name>
<evidence type="ECO:0000256" key="1">
    <source>
        <dbReference type="PIRNR" id="PIRNR038925"/>
    </source>
</evidence>
<evidence type="ECO:0000313" key="7">
    <source>
        <dbReference type="Proteomes" id="UP000243629"/>
    </source>
</evidence>
<dbReference type="PROSITE" id="PS51459">
    <property type="entry name" value="FIDO"/>
    <property type="match status" value="1"/>
</dbReference>
<dbReference type="GO" id="GO:0005524">
    <property type="term" value="F:ATP binding"/>
    <property type="evidence" value="ECO:0007669"/>
    <property type="project" value="UniProtKB-UniRule"/>
</dbReference>
<dbReference type="InterPro" id="IPR025758">
    <property type="entry name" value="Fic/DOC_N"/>
</dbReference>
<feature type="binding site" evidence="4">
    <location>
        <begin position="198"/>
        <end position="205"/>
    </location>
    <ligand>
        <name>ATP</name>
        <dbReference type="ChEBI" id="CHEBI:30616"/>
    </ligand>
</feature>
<feature type="binding site" evidence="2">
    <location>
        <position position="236"/>
    </location>
    <ligand>
        <name>ATP</name>
        <dbReference type="ChEBI" id="CHEBI:30616"/>
    </ligand>
</feature>
<comment type="catalytic activity">
    <reaction evidence="1">
        <text>L-threonyl-[protein] + ATP = 3-O-(5'-adenylyl)-L-threonyl-[protein] + diphosphate</text>
        <dbReference type="Rhea" id="RHEA:54292"/>
        <dbReference type="Rhea" id="RHEA-COMP:11060"/>
        <dbReference type="Rhea" id="RHEA-COMP:13847"/>
        <dbReference type="ChEBI" id="CHEBI:30013"/>
        <dbReference type="ChEBI" id="CHEBI:30616"/>
        <dbReference type="ChEBI" id="CHEBI:33019"/>
        <dbReference type="ChEBI" id="CHEBI:138113"/>
        <dbReference type="EC" id="2.7.7.108"/>
    </reaction>
</comment>
<dbReference type="InterPro" id="IPR036597">
    <property type="entry name" value="Fido-like_dom_sf"/>
</dbReference>
<feature type="active site" evidence="3">
    <location>
        <position position="194"/>
    </location>
</feature>
<dbReference type="EC" id="2.7.7.108" evidence="1"/>
<organism evidence="6 7">
    <name type="scientific">Halopseudomonas yangmingensis</name>
    <dbReference type="NCBI Taxonomy" id="1720063"/>
    <lineage>
        <taxon>Bacteria</taxon>
        <taxon>Pseudomonadati</taxon>
        <taxon>Pseudomonadota</taxon>
        <taxon>Gammaproteobacteria</taxon>
        <taxon>Pseudomonadales</taxon>
        <taxon>Pseudomonadaceae</taxon>
        <taxon>Halopseudomonas</taxon>
    </lineage>
</organism>
<dbReference type="AlphaFoldDB" id="A0A1I4SQP6"/>
<evidence type="ECO:0000256" key="2">
    <source>
        <dbReference type="PIRSR" id="PIRSR038925-1"/>
    </source>
</evidence>
<comment type="catalytic activity">
    <reaction evidence="1">
        <text>L-tyrosyl-[protein] + ATP = O-(5'-adenylyl)-L-tyrosyl-[protein] + diphosphate</text>
        <dbReference type="Rhea" id="RHEA:54288"/>
        <dbReference type="Rhea" id="RHEA-COMP:10136"/>
        <dbReference type="Rhea" id="RHEA-COMP:13846"/>
        <dbReference type="ChEBI" id="CHEBI:30616"/>
        <dbReference type="ChEBI" id="CHEBI:33019"/>
        <dbReference type="ChEBI" id="CHEBI:46858"/>
        <dbReference type="ChEBI" id="CHEBI:83624"/>
        <dbReference type="EC" id="2.7.7.108"/>
    </reaction>
</comment>
<dbReference type="Pfam" id="PF13784">
    <property type="entry name" value="Fic_N"/>
    <property type="match status" value="1"/>
</dbReference>
<dbReference type="GO" id="GO:0070733">
    <property type="term" value="F:AMPylase activity"/>
    <property type="evidence" value="ECO:0007669"/>
    <property type="project" value="UniProtKB-UniRule"/>
</dbReference>
<reference evidence="7" key="1">
    <citation type="submission" date="2016-10" db="EMBL/GenBank/DDBJ databases">
        <authorList>
            <person name="Varghese N."/>
            <person name="Submissions S."/>
        </authorList>
    </citation>
    <scope>NUCLEOTIDE SEQUENCE [LARGE SCALE GENOMIC DNA]</scope>
    <source>
        <strain evidence="7">DSM 24213</strain>
    </source>
</reference>
<dbReference type="SUPFAM" id="SSF140931">
    <property type="entry name" value="Fic-like"/>
    <property type="match status" value="1"/>
</dbReference>
<sequence length="358" mass="41144">MTFNRSEPYNDLPLLPPGVELESRAVLKQAIAANRVLANLRGLAAKIPNQGMLINSIVLQEARLSSEIENIVTTNDELYRAAADADGKTDPHTKEVLRYRQALYRGFQALKERPLNTNLFIEMVRLIKQVELGIRAVPGTALKNDLGEVIYTPPEGERRIRELLGNLEQFIHVEDDLDPLVKMAVLHYQFEAIHPFPDGNGRTGRILNLLFLVEKGLLDIPVLFLSRYIIANRMDYYRGLRQVTEEQDWESWILFMLRAVESTAQHTFDQVTRILDLMESVRERVQREEPGIYSKDLIELIFREPYTKIQFVVDLGLAKRQTASSYLQALAGRGILREQKIGREKYYINDALLLELTR</sequence>
<dbReference type="GO" id="GO:0000287">
    <property type="term" value="F:magnesium ion binding"/>
    <property type="evidence" value="ECO:0007669"/>
    <property type="project" value="UniProtKB-UniRule"/>
</dbReference>
<evidence type="ECO:0000256" key="3">
    <source>
        <dbReference type="PIRSR" id="PIRSR640198-1"/>
    </source>
</evidence>
<keyword evidence="1" id="KW-0548">Nucleotidyltransferase</keyword>
<dbReference type="EMBL" id="FOUI01000011">
    <property type="protein sequence ID" value="SFM66774.1"/>
    <property type="molecule type" value="Genomic_DNA"/>
</dbReference>
<comment type="subunit">
    <text evidence="1">Homodimer.</text>
</comment>
<dbReference type="STRING" id="1720063.SAMN05216217_11120"/>
<evidence type="ECO:0000256" key="4">
    <source>
        <dbReference type="PIRSR" id="PIRSR640198-2"/>
    </source>
</evidence>
<evidence type="ECO:0000259" key="5">
    <source>
        <dbReference type="PROSITE" id="PS51459"/>
    </source>
</evidence>
<dbReference type="OrthoDB" id="9807853at2"/>
<feature type="domain" description="Fido" evidence="5">
    <location>
        <begin position="115"/>
        <end position="258"/>
    </location>
</feature>
<dbReference type="GO" id="GO:0042803">
    <property type="term" value="F:protein homodimerization activity"/>
    <property type="evidence" value="ECO:0007669"/>
    <property type="project" value="UniProtKB-UniRule"/>
</dbReference>
<keyword evidence="1 2" id="KW-0067">ATP-binding</keyword>
<dbReference type="Pfam" id="PF02661">
    <property type="entry name" value="Fic"/>
    <property type="match status" value="1"/>
</dbReference>
<feature type="binding site" evidence="2">
    <location>
        <position position="69"/>
    </location>
    <ligand>
        <name>ATP</name>
        <dbReference type="ChEBI" id="CHEBI:30616"/>
    </ligand>
</feature>
<dbReference type="PANTHER" id="PTHR13504:SF35">
    <property type="entry name" value="PROTEIN ADENYLYLTRANSFERASE SOFIC"/>
    <property type="match status" value="1"/>
</dbReference>
<accession>A0A1I4SQP6</accession>
<dbReference type="Proteomes" id="UP000243629">
    <property type="component" value="Unassembled WGS sequence"/>
</dbReference>
<proteinExistence type="predicted"/>
<dbReference type="PANTHER" id="PTHR13504">
    <property type="entry name" value="FIDO DOMAIN-CONTAINING PROTEIN DDB_G0283145"/>
    <property type="match status" value="1"/>
</dbReference>
<evidence type="ECO:0000313" key="6">
    <source>
        <dbReference type="EMBL" id="SFM66774.1"/>
    </source>
</evidence>
<keyword evidence="1 2" id="KW-0547">Nucleotide-binding</keyword>
<dbReference type="RefSeq" id="WP_093476606.1">
    <property type="nucleotide sequence ID" value="NZ_FOUI01000011.1"/>
</dbReference>
<protein>
    <recommendedName>
        <fullName evidence="1">Protein adenylyltransferase</fullName>
        <ecNumber evidence="1">2.7.7.108</ecNumber>
    </recommendedName>
    <alternativeName>
        <fullName evidence="1">AMPylator</fullName>
    </alternativeName>
</protein>
<dbReference type="InterPro" id="IPR003812">
    <property type="entry name" value="Fido"/>
</dbReference>
<feature type="binding site" evidence="2">
    <location>
        <position position="194"/>
    </location>
    <ligand>
        <name>ATP</name>
        <dbReference type="ChEBI" id="CHEBI:30616"/>
    </ligand>
</feature>
<keyword evidence="7" id="KW-1185">Reference proteome</keyword>
<keyword evidence="1" id="KW-0808">Transferase</keyword>
<dbReference type="Gene3D" id="1.10.3290.10">
    <property type="entry name" value="Fido-like domain"/>
    <property type="match status" value="1"/>
</dbReference>
<dbReference type="InterPro" id="IPR040198">
    <property type="entry name" value="Fido_containing"/>
</dbReference>
<dbReference type="PIRSF" id="PIRSF038925">
    <property type="entry name" value="AMP-prot_trans"/>
    <property type="match status" value="1"/>
</dbReference>
<comment type="function">
    <text evidence="1">Adenylyltransferase that mediates the addition of adenosine 5'-monophosphate (AMP) to specific residues of target proteins.</text>
</comment>
<dbReference type="InterPro" id="IPR048770">
    <property type="entry name" value="SoFic-like_C"/>
</dbReference>